<evidence type="ECO:0000313" key="7">
    <source>
        <dbReference type="EMBL" id="NDL67048.1"/>
    </source>
</evidence>
<comment type="subcellular location">
    <subcellularLocation>
        <location evidence="1">Membrane</location>
        <topology evidence="1">Multi-pass membrane protein</topology>
    </subcellularLocation>
</comment>
<evidence type="ECO:0000313" key="8">
    <source>
        <dbReference type="Proteomes" id="UP000461585"/>
    </source>
</evidence>
<dbReference type="RefSeq" id="WP_162369774.1">
    <property type="nucleotide sequence ID" value="NZ_JAAEEH010000009.1"/>
</dbReference>
<dbReference type="Proteomes" id="UP000461585">
    <property type="component" value="Unassembled WGS sequence"/>
</dbReference>
<feature type="transmembrane region" description="Helical" evidence="5">
    <location>
        <begin position="27"/>
        <end position="46"/>
    </location>
</feature>
<keyword evidence="4 5" id="KW-0472">Membrane</keyword>
<gene>
    <name evidence="7" type="ORF">GXN74_04705</name>
</gene>
<accession>A0A7X5HUR6</accession>
<feature type="transmembrane region" description="Helical" evidence="5">
    <location>
        <begin position="164"/>
        <end position="189"/>
    </location>
</feature>
<organism evidence="7 8">
    <name type="scientific">Anaerotalea alkaliphila</name>
    <dbReference type="NCBI Taxonomy" id="2662126"/>
    <lineage>
        <taxon>Bacteria</taxon>
        <taxon>Bacillati</taxon>
        <taxon>Bacillota</taxon>
        <taxon>Clostridia</taxon>
        <taxon>Eubacteriales</taxon>
        <taxon>Anaerotalea</taxon>
    </lineage>
</organism>
<name>A0A7X5HUR6_9FIRM</name>
<feature type="transmembrane region" description="Helical" evidence="5">
    <location>
        <begin position="82"/>
        <end position="107"/>
    </location>
</feature>
<dbReference type="InterPro" id="IPR006977">
    <property type="entry name" value="Yip1_dom"/>
</dbReference>
<feature type="domain" description="Yip1" evidence="6">
    <location>
        <begin position="9"/>
        <end position="218"/>
    </location>
</feature>
<proteinExistence type="predicted"/>
<evidence type="ECO:0000256" key="1">
    <source>
        <dbReference type="ARBA" id="ARBA00004141"/>
    </source>
</evidence>
<evidence type="ECO:0000259" key="6">
    <source>
        <dbReference type="Pfam" id="PF04893"/>
    </source>
</evidence>
<dbReference type="GO" id="GO:0016020">
    <property type="term" value="C:membrane"/>
    <property type="evidence" value="ECO:0007669"/>
    <property type="project" value="UniProtKB-SubCell"/>
</dbReference>
<protein>
    <submittedName>
        <fullName evidence="7">YIP1 family protein</fullName>
    </submittedName>
</protein>
<dbReference type="Pfam" id="PF04893">
    <property type="entry name" value="Yip1"/>
    <property type="match status" value="1"/>
</dbReference>
<sequence length="230" mass="25695">MGAWRKLRGTIFSPSEAFEAIREKPTFLLPMLVVPLFPVLYFLVFWDSYQVQVIRMLETQFANMGMELTREMLDAQLRVTRILTPIGALVGPVIGTLAGATYHFLAARIAKSKVTYRQLFSLIFHVQVVGVLLWVLFMVLTLLQGQVSIQEPVTSLASLLPEELYGTALYGAALSVEVFSIWQLCLLYMGLRIVARLSKRASLLIVLSYFVLGALISTGAILFSTRMGNL</sequence>
<evidence type="ECO:0000256" key="3">
    <source>
        <dbReference type="ARBA" id="ARBA00022989"/>
    </source>
</evidence>
<keyword evidence="3 5" id="KW-1133">Transmembrane helix</keyword>
<dbReference type="EMBL" id="JAAEEH010000009">
    <property type="protein sequence ID" value="NDL67048.1"/>
    <property type="molecule type" value="Genomic_DNA"/>
</dbReference>
<reference evidence="7 8" key="1">
    <citation type="submission" date="2020-01" db="EMBL/GenBank/DDBJ databases">
        <title>Anaeroalcalibacter tamaniensis gen. nov., sp. nov., moderately halophilic strictly anaerobic fermenter bacterium from mud volcano of Taman peninsula.</title>
        <authorList>
            <person name="Frolova A."/>
            <person name="Merkel A.Y."/>
            <person name="Slobodkin A.I."/>
        </authorList>
    </citation>
    <scope>NUCLEOTIDE SEQUENCE [LARGE SCALE GENOMIC DNA]</scope>
    <source>
        <strain evidence="7 8">F-3ap</strain>
    </source>
</reference>
<comment type="caution">
    <text evidence="7">The sequence shown here is derived from an EMBL/GenBank/DDBJ whole genome shotgun (WGS) entry which is preliminary data.</text>
</comment>
<keyword evidence="2 5" id="KW-0812">Transmembrane</keyword>
<evidence type="ECO:0000256" key="4">
    <source>
        <dbReference type="ARBA" id="ARBA00023136"/>
    </source>
</evidence>
<feature type="transmembrane region" description="Helical" evidence="5">
    <location>
        <begin position="119"/>
        <end position="144"/>
    </location>
</feature>
<evidence type="ECO:0000256" key="2">
    <source>
        <dbReference type="ARBA" id="ARBA00022692"/>
    </source>
</evidence>
<feature type="transmembrane region" description="Helical" evidence="5">
    <location>
        <begin position="201"/>
        <end position="223"/>
    </location>
</feature>
<dbReference type="AlphaFoldDB" id="A0A7X5HUR6"/>
<keyword evidence="8" id="KW-1185">Reference proteome</keyword>
<evidence type="ECO:0000256" key="5">
    <source>
        <dbReference type="SAM" id="Phobius"/>
    </source>
</evidence>